<reference evidence="9" key="1">
    <citation type="submission" date="2020-10" db="EMBL/GenBank/DDBJ databases">
        <authorList>
            <person name="Gilroy R."/>
        </authorList>
    </citation>
    <scope>NUCLEOTIDE SEQUENCE</scope>
    <source>
        <strain evidence="9">CHK136-897</strain>
    </source>
</reference>
<evidence type="ECO:0000313" key="10">
    <source>
        <dbReference type="Proteomes" id="UP000824142"/>
    </source>
</evidence>
<dbReference type="EMBL" id="DVNO01000018">
    <property type="protein sequence ID" value="HIU65450.1"/>
    <property type="molecule type" value="Genomic_DNA"/>
</dbReference>
<dbReference type="PANTHER" id="PTHR43378:SF2">
    <property type="entry name" value="UDP-3-O-ACYLGLUCOSAMINE N-ACYLTRANSFERASE 1, MITOCHONDRIAL-RELATED"/>
    <property type="match status" value="1"/>
</dbReference>
<dbReference type="AlphaFoldDB" id="A0A9D1SMJ2"/>
<keyword evidence="3 9" id="KW-0808">Transferase</keyword>
<organism evidence="9 10">
    <name type="scientific">Candidatus Enterousia avicola</name>
    <dbReference type="NCBI Taxonomy" id="2840787"/>
    <lineage>
        <taxon>Bacteria</taxon>
        <taxon>Pseudomonadati</taxon>
        <taxon>Pseudomonadota</taxon>
        <taxon>Alphaproteobacteria</taxon>
        <taxon>Candidatus Enterousia</taxon>
    </lineage>
</organism>
<evidence type="ECO:0000256" key="2">
    <source>
        <dbReference type="ARBA" id="ARBA00022556"/>
    </source>
</evidence>
<evidence type="ECO:0000256" key="6">
    <source>
        <dbReference type="ARBA" id="ARBA00023315"/>
    </source>
</evidence>
<keyword evidence="4" id="KW-0677">Repeat</keyword>
<evidence type="ECO:0000256" key="1">
    <source>
        <dbReference type="ARBA" id="ARBA00022516"/>
    </source>
</evidence>
<dbReference type="InterPro" id="IPR011004">
    <property type="entry name" value="Trimer_LpxA-like_sf"/>
</dbReference>
<dbReference type="GO" id="GO:0016410">
    <property type="term" value="F:N-acyltransferase activity"/>
    <property type="evidence" value="ECO:0007669"/>
    <property type="project" value="InterPro"/>
</dbReference>
<evidence type="ECO:0000256" key="3">
    <source>
        <dbReference type="ARBA" id="ARBA00022679"/>
    </source>
</evidence>
<dbReference type="Pfam" id="PF04613">
    <property type="entry name" value="LpxD"/>
    <property type="match status" value="1"/>
</dbReference>
<keyword evidence="6 9" id="KW-0012">Acyltransferase</keyword>
<dbReference type="GO" id="GO:0009245">
    <property type="term" value="P:lipid A biosynthetic process"/>
    <property type="evidence" value="ECO:0007669"/>
    <property type="project" value="UniProtKB-KW"/>
</dbReference>
<accession>A0A9D1SMJ2</accession>
<reference evidence="9" key="2">
    <citation type="journal article" date="2021" name="PeerJ">
        <title>Extensive microbial diversity within the chicken gut microbiome revealed by metagenomics and culture.</title>
        <authorList>
            <person name="Gilroy R."/>
            <person name="Ravi A."/>
            <person name="Getino M."/>
            <person name="Pursley I."/>
            <person name="Horton D.L."/>
            <person name="Alikhan N.F."/>
            <person name="Baker D."/>
            <person name="Gharbi K."/>
            <person name="Hall N."/>
            <person name="Watson M."/>
            <person name="Adriaenssens E.M."/>
            <person name="Foster-Nyarko E."/>
            <person name="Jarju S."/>
            <person name="Secka A."/>
            <person name="Antonio M."/>
            <person name="Oren A."/>
            <person name="Chaudhuri R.R."/>
            <person name="La Ragione R."/>
            <person name="Hildebrand F."/>
            <person name="Pallen M.J."/>
        </authorList>
    </citation>
    <scope>NUCLEOTIDE SEQUENCE</scope>
    <source>
        <strain evidence="9">CHK136-897</strain>
    </source>
</reference>
<keyword evidence="2" id="KW-0441">Lipid A biosynthesis</keyword>
<protein>
    <submittedName>
        <fullName evidence="9">UDP-3-O-(3-hydroxymyristoyl)glucosamine N-acyltransferase</fullName>
        <ecNumber evidence="9">2.3.1.191</ecNumber>
    </submittedName>
</protein>
<dbReference type="GO" id="GO:0016020">
    <property type="term" value="C:membrane"/>
    <property type="evidence" value="ECO:0007669"/>
    <property type="project" value="GOC"/>
</dbReference>
<comment type="caution">
    <text evidence="9">The sequence shown here is derived from an EMBL/GenBank/DDBJ whole genome shotgun (WGS) entry which is preliminary data.</text>
</comment>
<evidence type="ECO:0000256" key="5">
    <source>
        <dbReference type="ARBA" id="ARBA00023098"/>
    </source>
</evidence>
<gene>
    <name evidence="9" type="primary">lpxD</name>
    <name evidence="9" type="ORF">IAC63_02300</name>
</gene>
<dbReference type="InterPro" id="IPR056729">
    <property type="entry name" value="GMPPB_C"/>
</dbReference>
<dbReference type="EC" id="2.3.1.191" evidence="9"/>
<dbReference type="InterPro" id="IPR018357">
    <property type="entry name" value="Hexapep_transf_CS"/>
</dbReference>
<dbReference type="Proteomes" id="UP000824142">
    <property type="component" value="Unassembled WGS sequence"/>
</dbReference>
<proteinExistence type="predicted"/>
<dbReference type="InterPro" id="IPR007691">
    <property type="entry name" value="LpxD"/>
</dbReference>
<dbReference type="Pfam" id="PF00132">
    <property type="entry name" value="Hexapep"/>
    <property type="match status" value="1"/>
</dbReference>
<dbReference type="NCBIfam" id="NF002060">
    <property type="entry name" value="PRK00892.1"/>
    <property type="match status" value="1"/>
</dbReference>
<evidence type="ECO:0000259" key="7">
    <source>
        <dbReference type="Pfam" id="PF04613"/>
    </source>
</evidence>
<evidence type="ECO:0000256" key="4">
    <source>
        <dbReference type="ARBA" id="ARBA00022737"/>
    </source>
</evidence>
<dbReference type="Gene3D" id="2.160.10.10">
    <property type="entry name" value="Hexapeptide repeat proteins"/>
    <property type="match status" value="1"/>
</dbReference>
<dbReference type="PROSITE" id="PS00101">
    <property type="entry name" value="HEXAPEP_TRANSFERASES"/>
    <property type="match status" value="1"/>
</dbReference>
<dbReference type="Pfam" id="PF25087">
    <property type="entry name" value="GMPPB_C"/>
    <property type="match status" value="1"/>
</dbReference>
<dbReference type="CDD" id="cd03352">
    <property type="entry name" value="LbH_LpxD"/>
    <property type="match status" value="1"/>
</dbReference>
<keyword evidence="1" id="KW-0444">Lipid biosynthesis</keyword>
<dbReference type="InterPro" id="IPR001451">
    <property type="entry name" value="Hexapep"/>
</dbReference>
<dbReference type="SUPFAM" id="SSF51161">
    <property type="entry name" value="Trimeric LpxA-like enzymes"/>
    <property type="match status" value="1"/>
</dbReference>
<evidence type="ECO:0000259" key="8">
    <source>
        <dbReference type="Pfam" id="PF25087"/>
    </source>
</evidence>
<sequence length="347" mass="36896">MLNRIKSWFMPVATQTTAGQLAEKFGLELQGNPETIVRGVAPIADAKPGQLAFYSTEQNSTAFKILPIEVLENTKASVILVQPEQISHAPKGATLLITPSPRGNIVKILGEIYKEPPRFGISKHATIERGVFFRKRSTVYVAQYATIERGAVIEENVKIYPGAYIGKNVTIGRGTVVQTGAHIENATIGEDCVINAGAVIGKDGFGYTRQNGHNVFIPHVGRVVIGNRVSVGANTCIDRGAMTDTCVGDGTKIDNLCQIAHGVVIGSECFLASGVGLAGGTVVGDRALLAGQVGIANGVHIGNDAEVGAHSGVFRDVPDGQRHMGYPAGPGTEFMRHYAWLRKNSKK</sequence>
<feature type="domain" description="Mannose-1-phosphate guanyltransferase C-terminal" evidence="8">
    <location>
        <begin position="151"/>
        <end position="238"/>
    </location>
</feature>
<dbReference type="NCBIfam" id="TIGR01853">
    <property type="entry name" value="lipid_A_lpxD"/>
    <property type="match status" value="1"/>
</dbReference>
<dbReference type="Gene3D" id="3.40.1390.10">
    <property type="entry name" value="MurE/MurF, N-terminal domain"/>
    <property type="match status" value="1"/>
</dbReference>
<dbReference type="PANTHER" id="PTHR43378">
    <property type="entry name" value="UDP-3-O-ACYLGLUCOSAMINE N-ACYLTRANSFERASE"/>
    <property type="match status" value="1"/>
</dbReference>
<evidence type="ECO:0000313" key="9">
    <source>
        <dbReference type="EMBL" id="HIU65450.1"/>
    </source>
</evidence>
<name>A0A9D1SMJ2_9PROT</name>
<keyword evidence="5" id="KW-0443">Lipid metabolism</keyword>
<dbReference type="GO" id="GO:0103118">
    <property type="term" value="F:UDP-3-O-[(3R)-3-hydroxyacyl]-glucosamine N-acyltransferase activity"/>
    <property type="evidence" value="ECO:0007669"/>
    <property type="project" value="UniProtKB-EC"/>
</dbReference>
<feature type="domain" description="UDP-3-O-[3-hydroxymyristoyl] glucosamine N-acyltransferase non-repeat region" evidence="7">
    <location>
        <begin position="36"/>
        <end position="108"/>
    </location>
</feature>
<dbReference type="InterPro" id="IPR020573">
    <property type="entry name" value="UDP_GlcNAc_AcTrfase_non-rep"/>
</dbReference>